<dbReference type="Gene3D" id="3.50.50.60">
    <property type="entry name" value="FAD/NAD(P)-binding domain"/>
    <property type="match status" value="1"/>
</dbReference>
<dbReference type="SUPFAM" id="SSF160996">
    <property type="entry name" value="HI0933 insert domain-like"/>
    <property type="match status" value="1"/>
</dbReference>
<dbReference type="EMBL" id="JAFKCV010000005">
    <property type="protein sequence ID" value="MBN7825754.1"/>
    <property type="molecule type" value="Genomic_DNA"/>
</dbReference>
<dbReference type="Gene3D" id="2.40.30.10">
    <property type="entry name" value="Translation factors"/>
    <property type="match status" value="1"/>
</dbReference>
<dbReference type="InterPro" id="IPR036188">
    <property type="entry name" value="FAD/NAD-bd_sf"/>
</dbReference>
<dbReference type="InterPro" id="IPR022460">
    <property type="entry name" value="Flavoprotein_PP4765"/>
</dbReference>
<comment type="caution">
    <text evidence="6">The sequence shown here is derived from an EMBL/GenBank/DDBJ whole genome shotgun (WGS) entry which is preliminary data.</text>
</comment>
<dbReference type="InterPro" id="IPR057661">
    <property type="entry name" value="RsdA/BaiN/AoA(So)_Rossmann"/>
</dbReference>
<sequence length="396" mass="43459">MAAEVIRAAGHRVAVYDAKPSACRKVLLAGTSGLNISHAEPFAEFIQRYYDKADWLAPALHEFNADALREWCQGLGISTFVGSSGRVFTEQMKAAPLVRHWLKRLRESGVEFHMRHKLMDMADRTLRFEHQGETVDVQADAVVLALGGGSWPQLGSDGSWQRWLEEAGVKVLPLRSANCGFDCTWSEHLKERFAGQPLKNVVMSVQTGDGYKLERRGECVITQSGLEGSLVYALSKALREQIDQKGHAELSLDLLPDLSLAQLTDRLGSKRAKESFGKYLKRTAGLGGVKAALVYECLERPQTLSQEKLAKHLKALPIRLERTRPIEEAISSAGGVCQSALDQNLMLTQLPGFFCAGEMLDWEAPTGGYLLTACFATGRLAGRGVCTHLHGQGPSL</sequence>
<comment type="cofactor">
    <cofactor evidence="1">
        <name>FAD</name>
        <dbReference type="ChEBI" id="CHEBI:57692"/>
    </cofactor>
</comment>
<dbReference type="AlphaFoldDB" id="A0A939DMZ6"/>
<reference evidence="6" key="1">
    <citation type="submission" date="2021-03" db="EMBL/GenBank/DDBJ databases">
        <title>novel species isolated from a fishpond in China.</title>
        <authorList>
            <person name="Lu H."/>
            <person name="Cai Z."/>
        </authorList>
    </citation>
    <scope>NUCLEOTIDE SEQUENCE</scope>
    <source>
        <strain evidence="6">JCM 30855</strain>
    </source>
</reference>
<proteinExistence type="predicted"/>
<dbReference type="Gene3D" id="1.10.8.260">
    <property type="entry name" value="HI0933 insert domain-like"/>
    <property type="match status" value="1"/>
</dbReference>
<keyword evidence="3" id="KW-0274">FAD</keyword>
<evidence type="ECO:0000313" key="7">
    <source>
        <dbReference type="Proteomes" id="UP000664654"/>
    </source>
</evidence>
<accession>A0A939DMZ6</accession>
<feature type="domain" description="RsdA/BaiN/AoA(So)-like Rossmann fold-like" evidence="4">
    <location>
        <begin position="1"/>
        <end position="383"/>
    </location>
</feature>
<evidence type="ECO:0000256" key="1">
    <source>
        <dbReference type="ARBA" id="ARBA00001974"/>
    </source>
</evidence>
<evidence type="ECO:0000256" key="2">
    <source>
        <dbReference type="ARBA" id="ARBA00022630"/>
    </source>
</evidence>
<dbReference type="InterPro" id="IPR004792">
    <property type="entry name" value="BaiN-like"/>
</dbReference>
<dbReference type="SUPFAM" id="SSF51905">
    <property type="entry name" value="FAD/NAD(P)-binding domain"/>
    <property type="match status" value="1"/>
</dbReference>
<dbReference type="PANTHER" id="PTHR42887">
    <property type="entry name" value="OS12G0638800 PROTEIN"/>
    <property type="match status" value="1"/>
</dbReference>
<dbReference type="Pfam" id="PF22780">
    <property type="entry name" value="HI0933_like_1st"/>
    <property type="match status" value="1"/>
</dbReference>
<dbReference type="InterPro" id="IPR023166">
    <property type="entry name" value="BaiN-like_dom_sf"/>
</dbReference>
<dbReference type="Proteomes" id="UP000664654">
    <property type="component" value="Unassembled WGS sequence"/>
</dbReference>
<evidence type="ECO:0000313" key="6">
    <source>
        <dbReference type="EMBL" id="MBN7825754.1"/>
    </source>
</evidence>
<keyword evidence="7" id="KW-1185">Reference proteome</keyword>
<gene>
    <name evidence="6" type="ORF">J0A66_11010</name>
</gene>
<evidence type="ECO:0000256" key="3">
    <source>
        <dbReference type="ARBA" id="ARBA00022827"/>
    </source>
</evidence>
<evidence type="ECO:0000259" key="5">
    <source>
        <dbReference type="Pfam" id="PF22780"/>
    </source>
</evidence>
<organism evidence="6 7">
    <name type="scientific">Bowmanella dokdonensis</name>
    <dbReference type="NCBI Taxonomy" id="751969"/>
    <lineage>
        <taxon>Bacteria</taxon>
        <taxon>Pseudomonadati</taxon>
        <taxon>Pseudomonadota</taxon>
        <taxon>Gammaproteobacteria</taxon>
        <taxon>Alteromonadales</taxon>
        <taxon>Alteromonadaceae</taxon>
        <taxon>Bowmanella</taxon>
    </lineage>
</organism>
<dbReference type="Pfam" id="PF03486">
    <property type="entry name" value="HI0933_like"/>
    <property type="match status" value="1"/>
</dbReference>
<name>A0A939DMZ6_9ALTE</name>
<dbReference type="NCBIfam" id="TIGR03862">
    <property type="entry name" value="flavo_PP4765"/>
    <property type="match status" value="1"/>
</dbReference>
<protein>
    <submittedName>
        <fullName evidence="6">TIGR03862 family flavoprotein</fullName>
    </submittedName>
</protein>
<dbReference type="NCBIfam" id="TIGR00275">
    <property type="entry name" value="aminoacetone oxidase family FAD-binding enzyme"/>
    <property type="match status" value="1"/>
</dbReference>
<evidence type="ECO:0000259" key="4">
    <source>
        <dbReference type="Pfam" id="PF03486"/>
    </source>
</evidence>
<feature type="domain" description="RsdA/BaiN/AoA(So)-like insert" evidence="5">
    <location>
        <begin position="176"/>
        <end position="331"/>
    </location>
</feature>
<dbReference type="PANTHER" id="PTHR42887:SF1">
    <property type="entry name" value="BLR3961 PROTEIN"/>
    <property type="match status" value="1"/>
</dbReference>
<keyword evidence="2" id="KW-0285">Flavoprotein</keyword>
<dbReference type="InterPro" id="IPR055178">
    <property type="entry name" value="RsdA/BaiN/AoA(So)-like_dom"/>
</dbReference>